<evidence type="ECO:0000313" key="3">
    <source>
        <dbReference type="Proteomes" id="UP000320042"/>
    </source>
</evidence>
<protein>
    <submittedName>
        <fullName evidence="2">Glycosyltransferase family 2 protein</fullName>
    </submittedName>
</protein>
<dbReference type="Pfam" id="PF00535">
    <property type="entry name" value="Glycos_transf_2"/>
    <property type="match status" value="1"/>
</dbReference>
<evidence type="ECO:0000259" key="1">
    <source>
        <dbReference type="Pfam" id="PF00535"/>
    </source>
</evidence>
<dbReference type="Gene3D" id="3.90.550.10">
    <property type="entry name" value="Spore Coat Polysaccharide Biosynthesis Protein SpsA, Chain A"/>
    <property type="match status" value="1"/>
</dbReference>
<dbReference type="RefSeq" id="WP_146383477.1">
    <property type="nucleotide sequence ID" value="NZ_VOEJ01000012.1"/>
</dbReference>
<dbReference type="EMBL" id="VOEJ01000012">
    <property type="protein sequence ID" value="TWR24053.1"/>
    <property type="molecule type" value="Genomic_DNA"/>
</dbReference>
<keyword evidence="3" id="KW-1185">Reference proteome</keyword>
<reference evidence="2 3" key="1">
    <citation type="submission" date="2019-07" db="EMBL/GenBank/DDBJ databases">
        <authorList>
            <person name="Kim J."/>
        </authorList>
    </citation>
    <scope>NUCLEOTIDE SEQUENCE [LARGE SCALE GENOMIC DNA]</scope>
    <source>
        <strain evidence="3">dk17</strain>
    </source>
</reference>
<dbReference type="GO" id="GO:0016758">
    <property type="term" value="F:hexosyltransferase activity"/>
    <property type="evidence" value="ECO:0007669"/>
    <property type="project" value="UniProtKB-ARBA"/>
</dbReference>
<feature type="domain" description="Glycosyltransferase 2-like" evidence="1">
    <location>
        <begin position="8"/>
        <end position="135"/>
    </location>
</feature>
<dbReference type="PANTHER" id="PTHR22916">
    <property type="entry name" value="GLYCOSYLTRANSFERASE"/>
    <property type="match status" value="1"/>
</dbReference>
<dbReference type="InterPro" id="IPR029044">
    <property type="entry name" value="Nucleotide-diphossugar_trans"/>
</dbReference>
<dbReference type="Proteomes" id="UP000320042">
    <property type="component" value="Unassembled WGS sequence"/>
</dbReference>
<name>A0A563TXR7_9SPHI</name>
<keyword evidence="2" id="KW-0808">Transferase</keyword>
<dbReference type="CDD" id="cd04196">
    <property type="entry name" value="GT_2_like_d"/>
    <property type="match status" value="1"/>
</dbReference>
<sequence>MIDNPLVSIALCTYNGARFLREQLNSIVAQSYPNVEVIVVDDRSTDDTMSILEEYASRYPMFKLYRNEQNLGFTKNFEKAIGLCTGELIALCDQDDIWHPDKISMQVAAMGDNLLVYHDSEFVHQDGSPIGKKMSDLLNLYSGSEPEVFLFFNCVSGHAILMKRALVSAALPLPKGHFHDWWLAYVATNLGSILALPQSLVKYRQHDKSDTNILKLTRDKDNYSFSSVEKMQRELNWLLQCASFPQNRHPKFIKAFYDAYSKRMDSYMNFKLTMLMYQKSKAIFYMRKKSRLSKLNYIYKQVWGAKIKALFGNKDKSHG</sequence>
<comment type="caution">
    <text evidence="2">The sequence shown here is derived from an EMBL/GenBank/DDBJ whole genome shotgun (WGS) entry which is preliminary data.</text>
</comment>
<evidence type="ECO:0000313" key="2">
    <source>
        <dbReference type="EMBL" id="TWR24053.1"/>
    </source>
</evidence>
<dbReference type="InterPro" id="IPR001173">
    <property type="entry name" value="Glyco_trans_2-like"/>
</dbReference>
<organism evidence="2 3">
    <name type="scientific">Mucilaginibacter pallidiroseus</name>
    <dbReference type="NCBI Taxonomy" id="2599295"/>
    <lineage>
        <taxon>Bacteria</taxon>
        <taxon>Pseudomonadati</taxon>
        <taxon>Bacteroidota</taxon>
        <taxon>Sphingobacteriia</taxon>
        <taxon>Sphingobacteriales</taxon>
        <taxon>Sphingobacteriaceae</taxon>
        <taxon>Mucilaginibacter</taxon>
    </lineage>
</organism>
<dbReference type="SUPFAM" id="SSF53448">
    <property type="entry name" value="Nucleotide-diphospho-sugar transferases"/>
    <property type="match status" value="1"/>
</dbReference>
<dbReference type="AlphaFoldDB" id="A0A563TXR7"/>
<dbReference type="OrthoDB" id="9802649at2"/>
<proteinExistence type="predicted"/>
<accession>A0A563TXR7</accession>
<dbReference type="PANTHER" id="PTHR22916:SF3">
    <property type="entry name" value="UDP-GLCNAC:BETAGAL BETA-1,3-N-ACETYLGLUCOSAMINYLTRANSFERASE-LIKE PROTEIN 1"/>
    <property type="match status" value="1"/>
</dbReference>
<gene>
    <name evidence="2" type="ORF">FPZ43_18775</name>
</gene>